<organism evidence="6 7">
    <name type="scientific">Adineta steineri</name>
    <dbReference type="NCBI Taxonomy" id="433720"/>
    <lineage>
        <taxon>Eukaryota</taxon>
        <taxon>Metazoa</taxon>
        <taxon>Spiralia</taxon>
        <taxon>Gnathifera</taxon>
        <taxon>Rotifera</taxon>
        <taxon>Eurotatoria</taxon>
        <taxon>Bdelloidea</taxon>
        <taxon>Adinetida</taxon>
        <taxon>Adinetidae</taxon>
        <taxon>Adineta</taxon>
    </lineage>
</organism>
<reference evidence="6" key="1">
    <citation type="submission" date="2021-02" db="EMBL/GenBank/DDBJ databases">
        <authorList>
            <person name="Nowell W R."/>
        </authorList>
    </citation>
    <scope>NUCLEOTIDE SEQUENCE</scope>
</reference>
<dbReference type="PANTHER" id="PTHR23502">
    <property type="entry name" value="MAJOR FACILITATOR SUPERFAMILY"/>
    <property type="match status" value="1"/>
</dbReference>
<dbReference type="EMBL" id="CAJNOG010000209">
    <property type="protein sequence ID" value="CAF1077228.1"/>
    <property type="molecule type" value="Genomic_DNA"/>
</dbReference>
<gene>
    <name evidence="6" type="ORF">JYZ213_LOCUS20088</name>
</gene>
<keyword evidence="2 5" id="KW-0812">Transmembrane</keyword>
<dbReference type="AlphaFoldDB" id="A0A814MB76"/>
<evidence type="ECO:0000256" key="3">
    <source>
        <dbReference type="ARBA" id="ARBA00022989"/>
    </source>
</evidence>
<dbReference type="PANTHER" id="PTHR23502:SF184">
    <property type="entry name" value="MAJOR FACILITATOR SUPERFAMILY (MFS) PROFILE DOMAIN-CONTAINING PROTEIN"/>
    <property type="match status" value="1"/>
</dbReference>
<dbReference type="GO" id="GO:0005886">
    <property type="term" value="C:plasma membrane"/>
    <property type="evidence" value="ECO:0007669"/>
    <property type="project" value="TreeGrafter"/>
</dbReference>
<accession>A0A814MB76</accession>
<comment type="caution">
    <text evidence="6">The sequence shown here is derived from an EMBL/GenBank/DDBJ whole genome shotgun (WGS) entry which is preliminary data.</text>
</comment>
<name>A0A814MB76_9BILA</name>
<keyword evidence="3 5" id="KW-1133">Transmembrane helix</keyword>
<dbReference type="SUPFAM" id="SSF103473">
    <property type="entry name" value="MFS general substrate transporter"/>
    <property type="match status" value="1"/>
</dbReference>
<keyword evidence="4 5" id="KW-0472">Membrane</keyword>
<comment type="subcellular location">
    <subcellularLocation>
        <location evidence="1">Membrane</location>
        <topology evidence="1">Multi-pass membrane protein</topology>
    </subcellularLocation>
</comment>
<evidence type="ECO:0000256" key="2">
    <source>
        <dbReference type="ARBA" id="ARBA00022692"/>
    </source>
</evidence>
<evidence type="ECO:0000256" key="1">
    <source>
        <dbReference type="ARBA" id="ARBA00004141"/>
    </source>
</evidence>
<evidence type="ECO:0000256" key="4">
    <source>
        <dbReference type="ARBA" id="ARBA00023136"/>
    </source>
</evidence>
<dbReference type="Proteomes" id="UP000663845">
    <property type="component" value="Unassembled WGS sequence"/>
</dbReference>
<evidence type="ECO:0000313" key="6">
    <source>
        <dbReference type="EMBL" id="CAF1077228.1"/>
    </source>
</evidence>
<feature type="transmembrane region" description="Helical" evidence="5">
    <location>
        <begin position="51"/>
        <end position="74"/>
    </location>
</feature>
<sequence length="122" mass="13639">MLRCTIITDSTVNTCTLPLDINEKPRNGHNSSLVINWLNYDPENPKKWSTIYKWLLTLLVSVATLAVTFCSSAYTGPFNELRQQFHASDEVITLGVSLYVLSLAIGPNSKPPNYITSISNNY</sequence>
<dbReference type="GO" id="GO:0022857">
    <property type="term" value="F:transmembrane transporter activity"/>
    <property type="evidence" value="ECO:0007669"/>
    <property type="project" value="TreeGrafter"/>
</dbReference>
<dbReference type="InterPro" id="IPR036259">
    <property type="entry name" value="MFS_trans_sf"/>
</dbReference>
<proteinExistence type="predicted"/>
<evidence type="ECO:0000313" key="7">
    <source>
        <dbReference type="Proteomes" id="UP000663845"/>
    </source>
</evidence>
<protein>
    <submittedName>
        <fullName evidence="6">Uncharacterized protein</fullName>
    </submittedName>
</protein>
<evidence type="ECO:0000256" key="5">
    <source>
        <dbReference type="SAM" id="Phobius"/>
    </source>
</evidence>